<evidence type="ECO:0000313" key="2">
    <source>
        <dbReference type="EMBL" id="BAD10741.1"/>
    </source>
</evidence>
<evidence type="ECO:0000256" key="1">
    <source>
        <dbReference type="ARBA" id="ARBA00009861"/>
    </source>
</evidence>
<name>Q7EY00_ORYSJ</name>
<evidence type="ECO:0000313" key="3">
    <source>
        <dbReference type="Proteomes" id="UP000000763"/>
    </source>
</evidence>
<proteinExistence type="inferred from homology"/>
<dbReference type="EMBL" id="AP006049">
    <property type="protein sequence ID" value="BAD10741.1"/>
    <property type="molecule type" value="Genomic_DNA"/>
</dbReference>
<accession>Q7EY00</accession>
<organism evidence="2 3">
    <name type="scientific">Oryza sativa subsp. japonica</name>
    <name type="common">Rice</name>
    <dbReference type="NCBI Taxonomy" id="39947"/>
    <lineage>
        <taxon>Eukaryota</taxon>
        <taxon>Viridiplantae</taxon>
        <taxon>Streptophyta</taxon>
        <taxon>Embryophyta</taxon>
        <taxon>Tracheophyta</taxon>
        <taxon>Spermatophyta</taxon>
        <taxon>Magnoliopsida</taxon>
        <taxon>Liliopsida</taxon>
        <taxon>Poales</taxon>
        <taxon>Poaceae</taxon>
        <taxon>BOP clade</taxon>
        <taxon>Oryzoideae</taxon>
        <taxon>Oryzeae</taxon>
        <taxon>Oryzinae</taxon>
        <taxon>Oryza</taxon>
        <taxon>Oryza sativa</taxon>
    </lineage>
</organism>
<comment type="similarity">
    <text evidence="1">Belongs to the plant acyltransferase family.</text>
</comment>
<dbReference type="Pfam" id="PF02458">
    <property type="entry name" value="Transferase"/>
    <property type="match status" value="1"/>
</dbReference>
<dbReference type="Gene3D" id="3.30.559.10">
    <property type="entry name" value="Chloramphenicol acetyltransferase-like domain"/>
    <property type="match status" value="1"/>
</dbReference>
<protein>
    <submittedName>
        <fullName evidence="2">Uncharacterized protein</fullName>
    </submittedName>
</protein>
<dbReference type="GO" id="GO:0050734">
    <property type="term" value="F:hydroxycinnamoyltransferase activity"/>
    <property type="evidence" value="ECO:0007669"/>
    <property type="project" value="UniProtKB-ARBA"/>
</dbReference>
<dbReference type="AlphaFoldDB" id="Q7EY00"/>
<reference evidence="3" key="2">
    <citation type="journal article" date="2008" name="Nucleic Acids Res.">
        <title>The rice annotation project database (RAP-DB): 2008 update.</title>
        <authorList>
            <consortium name="The rice annotation project (RAP)"/>
        </authorList>
    </citation>
    <scope>GENOME REANNOTATION</scope>
    <source>
        <strain evidence="3">cv. Nipponbare</strain>
    </source>
</reference>
<dbReference type="PANTHER" id="PTHR31147:SF54">
    <property type="entry name" value="OS10G0105900 PROTEIN"/>
    <property type="match status" value="1"/>
</dbReference>
<dbReference type="InterPro" id="IPR023213">
    <property type="entry name" value="CAT-like_dom_sf"/>
</dbReference>
<gene>
    <name evidence="2" type="primary">OSJNBa0016N23.132</name>
</gene>
<reference evidence="3" key="1">
    <citation type="journal article" date="2005" name="Nature">
        <title>The map-based sequence of the rice genome.</title>
        <authorList>
            <consortium name="International rice genome sequencing project (IRGSP)"/>
            <person name="Matsumoto T."/>
            <person name="Wu J."/>
            <person name="Kanamori H."/>
            <person name="Katayose Y."/>
            <person name="Fujisawa M."/>
            <person name="Namiki N."/>
            <person name="Mizuno H."/>
            <person name="Yamamoto K."/>
            <person name="Antonio B.A."/>
            <person name="Baba T."/>
            <person name="Sakata K."/>
            <person name="Nagamura Y."/>
            <person name="Aoki H."/>
            <person name="Arikawa K."/>
            <person name="Arita K."/>
            <person name="Bito T."/>
            <person name="Chiden Y."/>
            <person name="Fujitsuka N."/>
            <person name="Fukunaka R."/>
            <person name="Hamada M."/>
            <person name="Harada C."/>
            <person name="Hayashi A."/>
            <person name="Hijishita S."/>
            <person name="Honda M."/>
            <person name="Hosokawa S."/>
            <person name="Ichikawa Y."/>
            <person name="Idonuma A."/>
            <person name="Iijima M."/>
            <person name="Ikeda M."/>
            <person name="Ikeno M."/>
            <person name="Ito K."/>
            <person name="Ito S."/>
            <person name="Ito T."/>
            <person name="Ito Y."/>
            <person name="Ito Y."/>
            <person name="Iwabuchi A."/>
            <person name="Kamiya K."/>
            <person name="Karasawa W."/>
            <person name="Kurita K."/>
            <person name="Katagiri S."/>
            <person name="Kikuta A."/>
            <person name="Kobayashi H."/>
            <person name="Kobayashi N."/>
            <person name="Machita K."/>
            <person name="Maehara T."/>
            <person name="Masukawa M."/>
            <person name="Mizubayashi T."/>
            <person name="Mukai Y."/>
            <person name="Nagasaki H."/>
            <person name="Nagata Y."/>
            <person name="Naito S."/>
            <person name="Nakashima M."/>
            <person name="Nakama Y."/>
            <person name="Nakamichi Y."/>
            <person name="Nakamura M."/>
            <person name="Meguro A."/>
            <person name="Negishi M."/>
            <person name="Ohta I."/>
            <person name="Ohta T."/>
            <person name="Okamoto M."/>
            <person name="Ono N."/>
            <person name="Saji S."/>
            <person name="Sakaguchi M."/>
            <person name="Sakai K."/>
            <person name="Shibata M."/>
            <person name="Shimokawa T."/>
            <person name="Song J."/>
            <person name="Takazaki Y."/>
            <person name="Terasawa K."/>
            <person name="Tsugane M."/>
            <person name="Tsuji K."/>
            <person name="Ueda S."/>
            <person name="Waki K."/>
            <person name="Yamagata H."/>
            <person name="Yamamoto M."/>
            <person name="Yamamoto S."/>
            <person name="Yamane H."/>
            <person name="Yoshiki S."/>
            <person name="Yoshihara R."/>
            <person name="Yukawa K."/>
            <person name="Zhong H."/>
            <person name="Yano M."/>
            <person name="Yuan Q."/>
            <person name="Ouyang S."/>
            <person name="Liu J."/>
            <person name="Jones K.M."/>
            <person name="Gansberger K."/>
            <person name="Moffat K."/>
            <person name="Hill J."/>
            <person name="Bera J."/>
            <person name="Fadrosh D."/>
            <person name="Jin S."/>
            <person name="Johri S."/>
            <person name="Kim M."/>
            <person name="Overton L."/>
            <person name="Reardon M."/>
            <person name="Tsitrin T."/>
            <person name="Vuong H."/>
            <person name="Weaver B."/>
            <person name="Ciecko A."/>
            <person name="Tallon L."/>
            <person name="Jackson J."/>
            <person name="Pai G."/>
            <person name="Aken S.V."/>
            <person name="Utterback T."/>
            <person name="Reidmuller S."/>
            <person name="Feldblyum T."/>
            <person name="Hsiao J."/>
            <person name="Zismann V."/>
            <person name="Iobst S."/>
            <person name="de Vazeille A.R."/>
            <person name="Buell C.R."/>
            <person name="Ying K."/>
            <person name="Li Y."/>
            <person name="Lu T."/>
            <person name="Huang Y."/>
            <person name="Zhao Q."/>
            <person name="Feng Q."/>
            <person name="Zhang L."/>
            <person name="Zhu J."/>
            <person name="Weng Q."/>
            <person name="Mu J."/>
            <person name="Lu Y."/>
            <person name="Fan D."/>
            <person name="Liu Y."/>
            <person name="Guan J."/>
            <person name="Zhang Y."/>
            <person name="Yu S."/>
            <person name="Liu X."/>
            <person name="Zhang Y."/>
            <person name="Hong G."/>
            <person name="Han B."/>
            <person name="Choisne N."/>
            <person name="Demange N."/>
            <person name="Orjeda G."/>
            <person name="Samain S."/>
            <person name="Cattolico L."/>
            <person name="Pelletier E."/>
            <person name="Couloux A."/>
            <person name="Segurens B."/>
            <person name="Wincker P."/>
            <person name="D'Hont A."/>
            <person name="Scarpelli C."/>
            <person name="Weissenbach J."/>
            <person name="Salanoubat M."/>
            <person name="Quetier F."/>
            <person name="Yu Y."/>
            <person name="Kim H.R."/>
            <person name="Rambo T."/>
            <person name="Currie J."/>
            <person name="Collura K."/>
            <person name="Luo M."/>
            <person name="Yang T."/>
            <person name="Ammiraju J.S.S."/>
            <person name="Engler F."/>
            <person name="Soderlund C."/>
            <person name="Wing R.A."/>
            <person name="Palmer L.E."/>
            <person name="de la Bastide M."/>
            <person name="Spiegel L."/>
            <person name="Nascimento L."/>
            <person name="Zutavern T."/>
            <person name="O'Shaughnessy A."/>
            <person name="Dike S."/>
            <person name="Dedhia N."/>
            <person name="Preston R."/>
            <person name="Balija V."/>
            <person name="McCombie W.R."/>
            <person name="Chow T."/>
            <person name="Chen H."/>
            <person name="Chung M."/>
            <person name="Chen C."/>
            <person name="Shaw J."/>
            <person name="Wu H."/>
            <person name="Hsiao K."/>
            <person name="Chao Y."/>
            <person name="Chu M."/>
            <person name="Cheng C."/>
            <person name="Hour A."/>
            <person name="Lee P."/>
            <person name="Lin S."/>
            <person name="Lin Y."/>
            <person name="Liou J."/>
            <person name="Liu S."/>
            <person name="Hsing Y."/>
            <person name="Raghuvanshi S."/>
            <person name="Mohanty A."/>
            <person name="Bharti A.K."/>
            <person name="Gaur A."/>
            <person name="Gupta V."/>
            <person name="Kumar D."/>
            <person name="Ravi V."/>
            <person name="Vij S."/>
            <person name="Kapur A."/>
            <person name="Khurana P."/>
            <person name="Khurana P."/>
            <person name="Khurana J.P."/>
            <person name="Tyagi A.K."/>
            <person name="Gaikwad K."/>
            <person name="Singh A."/>
            <person name="Dalal V."/>
            <person name="Srivastava S."/>
            <person name="Dixit A."/>
            <person name="Pal A.K."/>
            <person name="Ghazi I.A."/>
            <person name="Yadav M."/>
            <person name="Pandit A."/>
            <person name="Bhargava A."/>
            <person name="Sureshbabu K."/>
            <person name="Batra K."/>
            <person name="Sharma T.R."/>
            <person name="Mohapatra T."/>
            <person name="Singh N.K."/>
            <person name="Messing J."/>
            <person name="Nelson A.B."/>
            <person name="Fuks G."/>
            <person name="Kavchok S."/>
            <person name="Keizer G."/>
            <person name="Linton E."/>
            <person name="Llaca V."/>
            <person name="Song R."/>
            <person name="Tanyolac B."/>
            <person name="Young S."/>
            <person name="Ho-Il K."/>
            <person name="Hahn J.H."/>
            <person name="Sangsakoo G."/>
            <person name="Vanavichit A."/>
            <person name="de Mattos Luiz.A.T."/>
            <person name="Zimmer P.D."/>
            <person name="Malone G."/>
            <person name="Dellagostin O."/>
            <person name="de Oliveira A.C."/>
            <person name="Bevan M."/>
            <person name="Bancroft I."/>
            <person name="Minx P."/>
            <person name="Cordum H."/>
            <person name="Wilson R."/>
            <person name="Cheng Z."/>
            <person name="Jin W."/>
            <person name="Jiang J."/>
            <person name="Leong S.A."/>
            <person name="Iwama H."/>
            <person name="Gojobori T."/>
            <person name="Itoh T."/>
            <person name="Niimura Y."/>
            <person name="Fujii Y."/>
            <person name="Habara T."/>
            <person name="Sakai H."/>
            <person name="Sato Y."/>
            <person name="Wilson G."/>
            <person name="Kumar K."/>
            <person name="McCouch S."/>
            <person name="Juretic N."/>
            <person name="Hoen D."/>
            <person name="Wright S."/>
            <person name="Bruskiewich R."/>
            <person name="Bureau T."/>
            <person name="Miyao A."/>
            <person name="Hirochika H."/>
            <person name="Nishikawa T."/>
            <person name="Kadowaki K."/>
            <person name="Sugiura M."/>
            <person name="Burr B."/>
            <person name="Sasaki T."/>
        </authorList>
    </citation>
    <scope>NUCLEOTIDE SEQUENCE [LARGE SCALE GENOMIC DNA]</scope>
    <source>
        <strain evidence="3">cv. Nipponbare</strain>
    </source>
</reference>
<sequence length="191" mass="19863">MPPTPFSFPSSLSHFSAHLHRLATGGEEVGGARSHAAGRRLLREVGRDGRAVSAQFATAGADLSSGAAAASAAGRRVHVRRPKRGRWCLVAPSSPTPAETLPLSVIDRVAGLRHLVRSLHVFEAGGGGGEPARVVREALGKALVEYHPFAGRFVEVVGVNGGGEVAVVGRWLAGCNDVVPCPTGLLQVCRE</sequence>
<dbReference type="Proteomes" id="UP000000763">
    <property type="component" value="Chromosome 8"/>
</dbReference>
<dbReference type="InterPro" id="IPR050898">
    <property type="entry name" value="Plant_acyltransferase"/>
</dbReference>
<dbReference type="PANTHER" id="PTHR31147">
    <property type="entry name" value="ACYL TRANSFERASE 4"/>
    <property type="match status" value="1"/>
</dbReference>